<accession>A0ABP8K4K1</accession>
<dbReference type="Proteomes" id="UP001500635">
    <property type="component" value="Unassembled WGS sequence"/>
</dbReference>
<gene>
    <name evidence="2" type="ORF">GCM10023147_39170</name>
</gene>
<organism evidence="2 3">
    <name type="scientific">Tsukamurella soli</name>
    <dbReference type="NCBI Taxonomy" id="644556"/>
    <lineage>
        <taxon>Bacteria</taxon>
        <taxon>Bacillati</taxon>
        <taxon>Actinomycetota</taxon>
        <taxon>Actinomycetes</taxon>
        <taxon>Mycobacteriales</taxon>
        <taxon>Tsukamurellaceae</taxon>
        <taxon>Tsukamurella</taxon>
    </lineage>
</organism>
<dbReference type="RefSeq" id="WP_344999181.1">
    <property type="nucleotide sequence ID" value="NZ_BAABFR010000080.1"/>
</dbReference>
<reference evidence="3" key="1">
    <citation type="journal article" date="2019" name="Int. J. Syst. Evol. Microbiol.">
        <title>The Global Catalogue of Microorganisms (GCM) 10K type strain sequencing project: providing services to taxonomists for standard genome sequencing and annotation.</title>
        <authorList>
            <consortium name="The Broad Institute Genomics Platform"/>
            <consortium name="The Broad Institute Genome Sequencing Center for Infectious Disease"/>
            <person name="Wu L."/>
            <person name="Ma J."/>
        </authorList>
    </citation>
    <scope>NUCLEOTIDE SEQUENCE [LARGE SCALE GENOMIC DNA]</scope>
    <source>
        <strain evidence="3">JCM 17688</strain>
    </source>
</reference>
<dbReference type="InterPro" id="IPR046036">
    <property type="entry name" value="DUF5994"/>
</dbReference>
<dbReference type="EMBL" id="BAABFR010000080">
    <property type="protein sequence ID" value="GAA4400512.1"/>
    <property type="molecule type" value="Genomic_DNA"/>
</dbReference>
<proteinExistence type="predicted"/>
<evidence type="ECO:0000313" key="3">
    <source>
        <dbReference type="Proteomes" id="UP001500635"/>
    </source>
</evidence>
<protein>
    <submittedName>
        <fullName evidence="2">Uncharacterized protein</fullName>
    </submittedName>
</protein>
<dbReference type="Pfam" id="PF19457">
    <property type="entry name" value="DUF5994"/>
    <property type="match status" value="1"/>
</dbReference>
<keyword evidence="3" id="KW-1185">Reference proteome</keyword>
<evidence type="ECO:0000256" key="1">
    <source>
        <dbReference type="SAM" id="MobiDB-lite"/>
    </source>
</evidence>
<comment type="caution">
    <text evidence="2">The sequence shown here is derived from an EMBL/GenBank/DDBJ whole genome shotgun (WGS) entry which is preliminary data.</text>
</comment>
<sequence length="160" mass="17522">MTVLQNASIRSPRDESAAVEDLDTPPALLVRPVPSPPLRPRHRLRLAPRRSLVNAVDGAWWPQTGNLVKEIHTILPILGLRLESITRVQYRATDWDPAPARVTVDHHAIALDGRGDGSDATVVFVGPHAVVRLALIPPATAVAEAVGRMDRALHQRKTFD</sequence>
<name>A0ABP8K4K1_9ACTN</name>
<evidence type="ECO:0000313" key="2">
    <source>
        <dbReference type="EMBL" id="GAA4400512.1"/>
    </source>
</evidence>
<feature type="region of interest" description="Disordered" evidence="1">
    <location>
        <begin position="1"/>
        <end position="23"/>
    </location>
</feature>